<gene>
    <name evidence="8" type="ORF">MIMGU_mgv1a024196mg</name>
</gene>
<dbReference type="SMART" id="SM01019">
    <property type="entry name" value="B3"/>
    <property type="match status" value="1"/>
</dbReference>
<dbReference type="InterPro" id="IPR003340">
    <property type="entry name" value="B3_DNA-bd"/>
</dbReference>
<evidence type="ECO:0000313" key="9">
    <source>
        <dbReference type="Proteomes" id="UP000030748"/>
    </source>
</evidence>
<dbReference type="AlphaFoldDB" id="A0A022QDZ6"/>
<evidence type="ECO:0000259" key="7">
    <source>
        <dbReference type="PROSITE" id="PS50863"/>
    </source>
</evidence>
<keyword evidence="5" id="KW-0539">Nucleus</keyword>
<feature type="compositionally biased region" description="Basic residues" evidence="6">
    <location>
        <begin position="15"/>
        <end position="25"/>
    </location>
</feature>
<dbReference type="Gene3D" id="2.40.330.10">
    <property type="entry name" value="DNA-binding pseudobarrel domain"/>
    <property type="match status" value="2"/>
</dbReference>
<dbReference type="PANTHER" id="PTHR31920">
    <property type="entry name" value="B3 DOMAIN-CONTAINING"/>
    <property type="match status" value="1"/>
</dbReference>
<keyword evidence="2" id="KW-0805">Transcription regulation</keyword>
<evidence type="ECO:0000256" key="1">
    <source>
        <dbReference type="ARBA" id="ARBA00004123"/>
    </source>
</evidence>
<keyword evidence="9" id="KW-1185">Reference proteome</keyword>
<comment type="subcellular location">
    <subcellularLocation>
        <location evidence="1">Nucleus</location>
    </subcellularLocation>
</comment>
<organism evidence="8 9">
    <name type="scientific">Erythranthe guttata</name>
    <name type="common">Yellow monkey flower</name>
    <name type="synonym">Mimulus guttatus</name>
    <dbReference type="NCBI Taxonomy" id="4155"/>
    <lineage>
        <taxon>Eukaryota</taxon>
        <taxon>Viridiplantae</taxon>
        <taxon>Streptophyta</taxon>
        <taxon>Embryophyta</taxon>
        <taxon>Tracheophyta</taxon>
        <taxon>Spermatophyta</taxon>
        <taxon>Magnoliopsida</taxon>
        <taxon>eudicotyledons</taxon>
        <taxon>Gunneridae</taxon>
        <taxon>Pentapetalae</taxon>
        <taxon>asterids</taxon>
        <taxon>lamiids</taxon>
        <taxon>Lamiales</taxon>
        <taxon>Phrymaceae</taxon>
        <taxon>Erythranthe</taxon>
    </lineage>
</organism>
<feature type="region of interest" description="Disordered" evidence="6">
    <location>
        <begin position="1"/>
        <end position="25"/>
    </location>
</feature>
<dbReference type="GO" id="GO:0003677">
    <property type="term" value="F:DNA binding"/>
    <property type="evidence" value="ECO:0007669"/>
    <property type="project" value="UniProtKB-KW"/>
</dbReference>
<dbReference type="PANTHER" id="PTHR31920:SF148">
    <property type="entry name" value="B3 DOMAIN-CONTAINING PROTEIN OS03G0621600"/>
    <property type="match status" value="1"/>
</dbReference>
<dbReference type="EMBL" id="KI631555">
    <property type="protein sequence ID" value="EYU26912.1"/>
    <property type="molecule type" value="Genomic_DNA"/>
</dbReference>
<dbReference type="Pfam" id="PF02362">
    <property type="entry name" value="B3"/>
    <property type="match status" value="1"/>
</dbReference>
<dbReference type="Proteomes" id="UP000030748">
    <property type="component" value="Unassembled WGS sequence"/>
</dbReference>
<evidence type="ECO:0000256" key="6">
    <source>
        <dbReference type="SAM" id="MobiDB-lite"/>
    </source>
</evidence>
<evidence type="ECO:0000256" key="2">
    <source>
        <dbReference type="ARBA" id="ARBA00023015"/>
    </source>
</evidence>
<feature type="compositionally biased region" description="Basic and acidic residues" evidence="6">
    <location>
        <begin position="1"/>
        <end position="14"/>
    </location>
</feature>
<keyword evidence="3" id="KW-0238">DNA-binding</keyword>
<dbReference type="GO" id="GO:0005634">
    <property type="term" value="C:nucleus"/>
    <property type="evidence" value="ECO:0007669"/>
    <property type="project" value="UniProtKB-SubCell"/>
</dbReference>
<reference evidence="8 9" key="1">
    <citation type="journal article" date="2013" name="Proc. Natl. Acad. Sci. U.S.A.">
        <title>Fine-scale variation in meiotic recombination in Mimulus inferred from population shotgun sequencing.</title>
        <authorList>
            <person name="Hellsten U."/>
            <person name="Wright K.M."/>
            <person name="Jenkins J."/>
            <person name="Shu S."/>
            <person name="Yuan Y."/>
            <person name="Wessler S.R."/>
            <person name="Schmutz J."/>
            <person name="Willis J.H."/>
            <person name="Rokhsar D.S."/>
        </authorList>
    </citation>
    <scope>NUCLEOTIDE SEQUENCE [LARGE SCALE GENOMIC DNA]</scope>
    <source>
        <strain evidence="9">cv. DUN x IM62</strain>
    </source>
</reference>
<evidence type="ECO:0000256" key="4">
    <source>
        <dbReference type="ARBA" id="ARBA00023163"/>
    </source>
</evidence>
<dbReference type="STRING" id="4155.A0A022QDZ6"/>
<proteinExistence type="predicted"/>
<evidence type="ECO:0000313" key="8">
    <source>
        <dbReference type="EMBL" id="EYU26912.1"/>
    </source>
</evidence>
<dbReference type="SUPFAM" id="SSF101936">
    <property type="entry name" value="DNA-binding pseudobarrel domain"/>
    <property type="match status" value="2"/>
</dbReference>
<accession>A0A022QDZ6</accession>
<protein>
    <recommendedName>
        <fullName evidence="7">TF-B3 domain-containing protein</fullName>
    </recommendedName>
</protein>
<dbReference type="InterPro" id="IPR050655">
    <property type="entry name" value="Plant_B3_domain"/>
</dbReference>
<dbReference type="PROSITE" id="PS50863">
    <property type="entry name" value="B3"/>
    <property type="match status" value="1"/>
</dbReference>
<evidence type="ECO:0000256" key="3">
    <source>
        <dbReference type="ARBA" id="ARBA00023125"/>
    </source>
</evidence>
<feature type="domain" description="TF-B3" evidence="7">
    <location>
        <begin position="50"/>
        <end position="126"/>
    </location>
</feature>
<name>A0A022QDZ6_ERYGU</name>
<dbReference type="eggNOG" id="ENOG502STAN">
    <property type="taxonomic scope" value="Eukaryota"/>
</dbReference>
<dbReference type="InterPro" id="IPR015300">
    <property type="entry name" value="DNA-bd_pseudobarrel_sf"/>
</dbReference>
<keyword evidence="4" id="KW-0804">Transcription</keyword>
<dbReference type="CDD" id="cd10017">
    <property type="entry name" value="B3_DNA"/>
    <property type="match status" value="1"/>
</dbReference>
<sequence>MKRKKEKEEEEHKKMEKRGRGRPKKIKIAPQSHNLIFNRLIDLFFSFQRIPPDFIEKFGRKKPAIVTLKTTSGISFRADMNKINKCWYLEKGWSEFVKENSVEEGDFLTFSYAGKSVFNVKVFAKNGCIKTVDNLEEDEPSEPGLATLFNRVIFSRGWIKFARDNSLRDGNLCTFRKQLGQFVLQKKRAGLTMELALQRL</sequence>
<feature type="non-terminal residue" evidence="8">
    <location>
        <position position="200"/>
    </location>
</feature>
<evidence type="ECO:0000256" key="5">
    <source>
        <dbReference type="ARBA" id="ARBA00023242"/>
    </source>
</evidence>